<dbReference type="EMBL" id="SPHZ02000005">
    <property type="protein sequence ID" value="KAF0919607.1"/>
    <property type="molecule type" value="Genomic_DNA"/>
</dbReference>
<dbReference type="Proteomes" id="UP000479710">
    <property type="component" value="Unassembled WGS sequence"/>
</dbReference>
<comment type="caution">
    <text evidence="1">The sequence shown here is derived from an EMBL/GenBank/DDBJ whole genome shotgun (WGS) entry which is preliminary data.</text>
</comment>
<reference evidence="1 2" key="1">
    <citation type="submission" date="2019-11" db="EMBL/GenBank/DDBJ databases">
        <title>Whole genome sequence of Oryza granulata.</title>
        <authorList>
            <person name="Li W."/>
        </authorList>
    </citation>
    <scope>NUCLEOTIDE SEQUENCE [LARGE SCALE GENOMIC DNA]</scope>
    <source>
        <strain evidence="2">cv. Menghai</strain>
        <tissue evidence="1">Leaf</tissue>
    </source>
</reference>
<gene>
    <name evidence="1" type="ORF">E2562_030723</name>
</gene>
<dbReference type="AlphaFoldDB" id="A0A6G1E4F5"/>
<protein>
    <submittedName>
        <fullName evidence="1">Uncharacterized protein</fullName>
    </submittedName>
</protein>
<organism evidence="1 2">
    <name type="scientific">Oryza meyeriana var. granulata</name>
    <dbReference type="NCBI Taxonomy" id="110450"/>
    <lineage>
        <taxon>Eukaryota</taxon>
        <taxon>Viridiplantae</taxon>
        <taxon>Streptophyta</taxon>
        <taxon>Embryophyta</taxon>
        <taxon>Tracheophyta</taxon>
        <taxon>Spermatophyta</taxon>
        <taxon>Magnoliopsida</taxon>
        <taxon>Liliopsida</taxon>
        <taxon>Poales</taxon>
        <taxon>Poaceae</taxon>
        <taxon>BOP clade</taxon>
        <taxon>Oryzoideae</taxon>
        <taxon>Oryzeae</taxon>
        <taxon>Oryzinae</taxon>
        <taxon>Oryza</taxon>
        <taxon>Oryza meyeriana</taxon>
    </lineage>
</organism>
<evidence type="ECO:0000313" key="1">
    <source>
        <dbReference type="EMBL" id="KAF0919607.1"/>
    </source>
</evidence>
<evidence type="ECO:0000313" key="2">
    <source>
        <dbReference type="Proteomes" id="UP000479710"/>
    </source>
</evidence>
<accession>A0A6G1E4F5</accession>
<name>A0A6G1E4F5_9ORYZ</name>
<sequence length="72" mass="8173">MAAVMLEEWPKEFERQGGRGVRRRRKTVTGGETGIGARFAERRTHNLPRVLSTVFLMVESEVSVEGLTDVRE</sequence>
<keyword evidence="2" id="KW-1185">Reference proteome</keyword>
<proteinExistence type="predicted"/>